<evidence type="ECO:0000313" key="9">
    <source>
        <dbReference type="EMBL" id="TVY38249.1"/>
    </source>
</evidence>
<sequence length="301" mass="33101">MQEFVGPSWDLIQHAGKPHSIIRVRNLQTSLVVGRDAWGREGKAQPVLISASVSLREPFQSASNEDAVTGSTVHYGTLSKTILDSCKLFSETPEEKSPNTLSSLALEIEDGLTRGKAASSASTPAPAILPTSIVKVLEIKVMLPKASLLGEGVSLTDLTLYHHSREGLEYIEKALILTIHDLKIPTLIGVNPNERLSRQLVVATVKIDGIERPGASHHYHMLEEIVVKTIEESSFQTLEALAMHLGERITKYFVIRLFNFRLHPQITISLEKPTAVTFADAPVVEMTLETDPDRNPTMESI</sequence>
<comment type="pathway">
    <text evidence="2">Cofactor biosynthesis; tetrahydrofolate biosynthesis; 2-amino-4-hydroxy-6-hydroxymethyl-7,8-dihydropteridine diphosphate from 7,8-dihydroneopterin triphosphate: step 3/4.</text>
</comment>
<evidence type="ECO:0000256" key="6">
    <source>
        <dbReference type="ARBA" id="ARBA00023239"/>
    </source>
</evidence>
<dbReference type="GO" id="GO:0046656">
    <property type="term" value="P:folic acid biosynthetic process"/>
    <property type="evidence" value="ECO:0007669"/>
    <property type="project" value="UniProtKB-KW"/>
</dbReference>
<dbReference type="PANTHER" id="PTHR42844">
    <property type="entry name" value="DIHYDRONEOPTERIN ALDOLASE 1-RELATED"/>
    <property type="match status" value="1"/>
</dbReference>
<evidence type="ECO:0000259" key="8">
    <source>
        <dbReference type="SMART" id="SM00905"/>
    </source>
</evidence>
<dbReference type="Proteomes" id="UP000443090">
    <property type="component" value="Unassembled WGS sequence"/>
</dbReference>
<feature type="non-terminal residue" evidence="9">
    <location>
        <position position="1"/>
    </location>
</feature>
<dbReference type="SUPFAM" id="SSF55620">
    <property type="entry name" value="Tetrahydrobiopterin biosynthesis enzymes-like"/>
    <property type="match status" value="1"/>
</dbReference>
<dbReference type="PANTHER" id="PTHR42844:SF1">
    <property type="entry name" value="DIHYDRONEOPTERIN ALDOLASE 1-RELATED"/>
    <property type="match status" value="1"/>
</dbReference>
<dbReference type="AlphaFoldDB" id="A0A8H8RMH7"/>
<protein>
    <recommendedName>
        <fullName evidence="4">dihydroneopterin aldolase</fullName>
        <ecNumber evidence="4">4.1.2.25</ecNumber>
    </recommendedName>
    <alternativeName>
        <fullName evidence="7">7,8-dihydroneopterin aldolase</fullName>
    </alternativeName>
</protein>
<evidence type="ECO:0000256" key="3">
    <source>
        <dbReference type="ARBA" id="ARBA00005708"/>
    </source>
</evidence>
<evidence type="ECO:0000256" key="7">
    <source>
        <dbReference type="ARBA" id="ARBA00032903"/>
    </source>
</evidence>
<feature type="domain" description="Dihydroneopterin aldolase/epimerase" evidence="8">
    <location>
        <begin position="177"/>
        <end position="288"/>
    </location>
</feature>
<dbReference type="Gene3D" id="3.30.1130.10">
    <property type="match status" value="2"/>
</dbReference>
<reference evidence="9 10" key="1">
    <citation type="submission" date="2018-05" db="EMBL/GenBank/DDBJ databases">
        <title>Genome sequencing and assembly of the regulated plant pathogen Lachnellula willkommii and related sister species for the development of diagnostic species identification markers.</title>
        <authorList>
            <person name="Giroux E."/>
            <person name="Bilodeau G."/>
        </authorList>
    </citation>
    <scope>NUCLEOTIDE SEQUENCE [LARGE SCALE GENOMIC DNA]</scope>
    <source>
        <strain evidence="9 10">CBS 160.35</strain>
    </source>
</reference>
<comment type="caution">
    <text evidence="9">The sequence shown here is derived from an EMBL/GenBank/DDBJ whole genome shotgun (WGS) entry which is preliminary data.</text>
</comment>
<dbReference type="GO" id="GO:0005737">
    <property type="term" value="C:cytoplasm"/>
    <property type="evidence" value="ECO:0007669"/>
    <property type="project" value="TreeGrafter"/>
</dbReference>
<gene>
    <name evidence="9" type="primary">fol1_0</name>
    <name evidence="9" type="ORF">LOCC1_G006287</name>
</gene>
<dbReference type="EMBL" id="QGMI01000623">
    <property type="protein sequence ID" value="TVY38249.1"/>
    <property type="molecule type" value="Genomic_DNA"/>
</dbReference>
<dbReference type="SMART" id="SM00905">
    <property type="entry name" value="FolB"/>
    <property type="match status" value="1"/>
</dbReference>
<evidence type="ECO:0000256" key="4">
    <source>
        <dbReference type="ARBA" id="ARBA00013043"/>
    </source>
</evidence>
<keyword evidence="10" id="KW-1185">Reference proteome</keyword>
<evidence type="ECO:0000256" key="2">
    <source>
        <dbReference type="ARBA" id="ARBA00005013"/>
    </source>
</evidence>
<dbReference type="InterPro" id="IPR043133">
    <property type="entry name" value="GTP-CH-I_C/QueF"/>
</dbReference>
<dbReference type="InterPro" id="IPR006156">
    <property type="entry name" value="Dihydroneopterin_aldolase"/>
</dbReference>
<evidence type="ECO:0000256" key="5">
    <source>
        <dbReference type="ARBA" id="ARBA00022909"/>
    </source>
</evidence>
<dbReference type="InterPro" id="IPR006157">
    <property type="entry name" value="FolB_dom"/>
</dbReference>
<dbReference type="OrthoDB" id="5425486at2759"/>
<keyword evidence="6" id="KW-0456">Lyase</keyword>
<comment type="similarity">
    <text evidence="3">Belongs to the DHNA family.</text>
</comment>
<dbReference type="GO" id="GO:0004150">
    <property type="term" value="F:dihydroneopterin aldolase activity"/>
    <property type="evidence" value="ECO:0007669"/>
    <property type="project" value="UniProtKB-EC"/>
</dbReference>
<dbReference type="Pfam" id="PF02152">
    <property type="entry name" value="FolB"/>
    <property type="match status" value="1"/>
</dbReference>
<comment type="catalytic activity">
    <reaction evidence="1">
        <text>7,8-dihydroneopterin = 6-hydroxymethyl-7,8-dihydropterin + glycolaldehyde</text>
        <dbReference type="Rhea" id="RHEA:10540"/>
        <dbReference type="ChEBI" id="CHEBI:17001"/>
        <dbReference type="ChEBI" id="CHEBI:17071"/>
        <dbReference type="ChEBI" id="CHEBI:44841"/>
        <dbReference type="EC" id="4.1.2.25"/>
    </reaction>
</comment>
<dbReference type="EC" id="4.1.2.25" evidence="4"/>
<name>A0A8H8RMH7_9HELO</name>
<evidence type="ECO:0000313" key="10">
    <source>
        <dbReference type="Proteomes" id="UP000443090"/>
    </source>
</evidence>
<organism evidence="9 10">
    <name type="scientific">Lachnellula occidentalis</name>
    <dbReference type="NCBI Taxonomy" id="215460"/>
    <lineage>
        <taxon>Eukaryota</taxon>
        <taxon>Fungi</taxon>
        <taxon>Dikarya</taxon>
        <taxon>Ascomycota</taxon>
        <taxon>Pezizomycotina</taxon>
        <taxon>Leotiomycetes</taxon>
        <taxon>Helotiales</taxon>
        <taxon>Lachnaceae</taxon>
        <taxon>Lachnellula</taxon>
    </lineage>
</organism>
<evidence type="ECO:0000256" key="1">
    <source>
        <dbReference type="ARBA" id="ARBA00001353"/>
    </source>
</evidence>
<accession>A0A8H8RMH7</accession>
<proteinExistence type="inferred from homology"/>
<keyword evidence="5" id="KW-0289">Folate biosynthesis</keyword>